<dbReference type="EMBL" id="BNCK01000001">
    <property type="protein sequence ID" value="GHF79309.1"/>
    <property type="molecule type" value="Genomic_DNA"/>
</dbReference>
<accession>A0A919BAT9</accession>
<feature type="signal peptide" evidence="2">
    <location>
        <begin position="1"/>
        <end position="19"/>
    </location>
</feature>
<dbReference type="Gene3D" id="2.40.10.10">
    <property type="entry name" value="Trypsin-like serine proteases"/>
    <property type="match status" value="1"/>
</dbReference>
<dbReference type="AlphaFoldDB" id="A0A919BAT9"/>
<gene>
    <name evidence="4" type="ORF">GCM10017161_03100</name>
</gene>
<dbReference type="GO" id="GO:0006508">
    <property type="term" value="P:proteolysis"/>
    <property type="evidence" value="ECO:0007669"/>
    <property type="project" value="InterPro"/>
</dbReference>
<dbReference type="GO" id="GO:0004252">
    <property type="term" value="F:serine-type endopeptidase activity"/>
    <property type="evidence" value="ECO:0007669"/>
    <property type="project" value="InterPro"/>
</dbReference>
<feature type="chain" id="PRO_5037954974" description="Peptidase S1 domain-containing protein" evidence="2">
    <location>
        <begin position="20"/>
        <end position="266"/>
    </location>
</feature>
<evidence type="ECO:0000259" key="3">
    <source>
        <dbReference type="PROSITE" id="PS50240"/>
    </source>
</evidence>
<dbReference type="PRINTS" id="PR00722">
    <property type="entry name" value="CHYMOTRYPSIN"/>
</dbReference>
<dbReference type="InterPro" id="IPR001314">
    <property type="entry name" value="Peptidase_S1A"/>
</dbReference>
<sequence length="266" mass="29463">MRKVVAALLFTFIGFSTQAIVIQQDTKANEHIINKVPSFLIDMPHEGHGALIAPQWIVTAQHVIFYDYQGKTLTIDGKDYTIEKVVKHEGFKTAPKHLTQGDASALMTFMKSTHDIALVKLSSPVQNRKPIDINRSFDEKGKIITAFGRGATGDGKTGAIFETKRTKTLRTMQNKFESAEKQWLSIRFDQGKSALPLEGIDGSGDSGGPLVIEHNGKAKLAGLFSWDYIEGNVESFTAGLFGNSSYQVRISYYADWIDQITNESTK</sequence>
<evidence type="ECO:0000313" key="5">
    <source>
        <dbReference type="Proteomes" id="UP000623842"/>
    </source>
</evidence>
<evidence type="ECO:0000313" key="4">
    <source>
        <dbReference type="EMBL" id="GHF79309.1"/>
    </source>
</evidence>
<dbReference type="PANTHER" id="PTHR24250:SF50">
    <property type="entry name" value="PEPTIDASE S1 DOMAIN-CONTAINING PROTEIN"/>
    <property type="match status" value="1"/>
</dbReference>
<proteinExistence type="predicted"/>
<evidence type="ECO:0000256" key="2">
    <source>
        <dbReference type="SAM" id="SignalP"/>
    </source>
</evidence>
<keyword evidence="1" id="KW-1015">Disulfide bond</keyword>
<dbReference type="Proteomes" id="UP000623842">
    <property type="component" value="Unassembled WGS sequence"/>
</dbReference>
<organism evidence="4 5">
    <name type="scientific">Thalassotalea marina</name>
    <dbReference type="NCBI Taxonomy" id="1673741"/>
    <lineage>
        <taxon>Bacteria</taxon>
        <taxon>Pseudomonadati</taxon>
        <taxon>Pseudomonadota</taxon>
        <taxon>Gammaproteobacteria</taxon>
        <taxon>Alteromonadales</taxon>
        <taxon>Colwelliaceae</taxon>
        <taxon>Thalassotalea</taxon>
    </lineage>
</organism>
<dbReference type="InterPro" id="IPR001254">
    <property type="entry name" value="Trypsin_dom"/>
</dbReference>
<dbReference type="InterPro" id="IPR043504">
    <property type="entry name" value="Peptidase_S1_PA_chymotrypsin"/>
</dbReference>
<dbReference type="Pfam" id="PF00089">
    <property type="entry name" value="Trypsin"/>
    <property type="match status" value="1"/>
</dbReference>
<dbReference type="PROSITE" id="PS50240">
    <property type="entry name" value="TRYPSIN_DOM"/>
    <property type="match status" value="1"/>
</dbReference>
<dbReference type="PANTHER" id="PTHR24250">
    <property type="entry name" value="CHYMOTRYPSIN-RELATED"/>
    <property type="match status" value="1"/>
</dbReference>
<feature type="domain" description="Peptidase S1" evidence="3">
    <location>
        <begin position="49"/>
        <end position="262"/>
    </location>
</feature>
<dbReference type="InterPro" id="IPR009003">
    <property type="entry name" value="Peptidase_S1_PA"/>
</dbReference>
<keyword evidence="5" id="KW-1185">Reference proteome</keyword>
<protein>
    <recommendedName>
        <fullName evidence="3">Peptidase S1 domain-containing protein</fullName>
    </recommendedName>
</protein>
<dbReference type="SUPFAM" id="SSF50494">
    <property type="entry name" value="Trypsin-like serine proteases"/>
    <property type="match status" value="1"/>
</dbReference>
<keyword evidence="2" id="KW-0732">Signal</keyword>
<reference evidence="4" key="2">
    <citation type="submission" date="2020-09" db="EMBL/GenBank/DDBJ databases">
        <authorList>
            <person name="Sun Q."/>
            <person name="Kim S."/>
        </authorList>
    </citation>
    <scope>NUCLEOTIDE SEQUENCE</scope>
    <source>
        <strain evidence="4">KCTC 42731</strain>
    </source>
</reference>
<dbReference type="RefSeq" id="WP_189766956.1">
    <property type="nucleotide sequence ID" value="NZ_BNCK01000001.1"/>
</dbReference>
<reference evidence="4" key="1">
    <citation type="journal article" date="2014" name="Int. J. Syst. Evol. Microbiol.">
        <title>Complete genome sequence of Corynebacterium casei LMG S-19264T (=DSM 44701T), isolated from a smear-ripened cheese.</title>
        <authorList>
            <consortium name="US DOE Joint Genome Institute (JGI-PGF)"/>
            <person name="Walter F."/>
            <person name="Albersmeier A."/>
            <person name="Kalinowski J."/>
            <person name="Ruckert C."/>
        </authorList>
    </citation>
    <scope>NUCLEOTIDE SEQUENCE</scope>
    <source>
        <strain evidence="4">KCTC 42731</strain>
    </source>
</reference>
<name>A0A919BAT9_9GAMM</name>
<dbReference type="SMART" id="SM00020">
    <property type="entry name" value="Tryp_SPc"/>
    <property type="match status" value="1"/>
</dbReference>
<evidence type="ECO:0000256" key="1">
    <source>
        <dbReference type="ARBA" id="ARBA00023157"/>
    </source>
</evidence>
<comment type="caution">
    <text evidence="4">The sequence shown here is derived from an EMBL/GenBank/DDBJ whole genome shotgun (WGS) entry which is preliminary data.</text>
</comment>